<comment type="subcellular location">
    <subcellularLocation>
        <location evidence="1">Cell envelope</location>
    </subcellularLocation>
</comment>
<evidence type="ECO:0000256" key="5">
    <source>
        <dbReference type="SAM" id="SignalP"/>
    </source>
</evidence>
<organism evidence="7">
    <name type="scientific">Pyrenophora teres f. teres (strain 0-1)</name>
    <name type="common">Barley net blotch fungus</name>
    <name type="synonym">Drechslera teres f. teres</name>
    <dbReference type="NCBI Taxonomy" id="861557"/>
    <lineage>
        <taxon>Eukaryota</taxon>
        <taxon>Fungi</taxon>
        <taxon>Dikarya</taxon>
        <taxon>Ascomycota</taxon>
        <taxon>Pezizomycotina</taxon>
        <taxon>Dothideomycetes</taxon>
        <taxon>Pleosporomycetidae</taxon>
        <taxon>Pleosporales</taxon>
        <taxon>Pleosporineae</taxon>
        <taxon>Pleosporaceae</taxon>
        <taxon>Pyrenophora</taxon>
    </lineage>
</organism>
<dbReference type="AlphaFoldDB" id="E3RP30"/>
<dbReference type="KEGG" id="pte:PTT_10361"/>
<keyword evidence="5" id="KW-0732">Signal</keyword>
<gene>
    <name evidence="6" type="ORF">PTT_10361</name>
</gene>
<feature type="compositionally biased region" description="Low complexity" evidence="4">
    <location>
        <begin position="134"/>
        <end position="151"/>
    </location>
</feature>
<dbReference type="HOGENOM" id="CLU_027285_1_1_1"/>
<dbReference type="PANTHER" id="PTHR16631:SF14">
    <property type="entry name" value="FAMILY 17 GLUCOSIDASE SCW10-RELATED"/>
    <property type="match status" value="1"/>
</dbReference>
<accession>E3RP30</accession>
<feature type="signal peptide" evidence="5">
    <location>
        <begin position="1"/>
        <end position="22"/>
    </location>
</feature>
<evidence type="ECO:0000256" key="4">
    <source>
        <dbReference type="SAM" id="MobiDB-lite"/>
    </source>
</evidence>
<feature type="chain" id="PRO_5003180651" description="Glycoside hydrolase family 17 protein" evidence="5">
    <location>
        <begin position="23"/>
        <end position="440"/>
    </location>
</feature>
<evidence type="ECO:0000256" key="3">
    <source>
        <dbReference type="ARBA" id="ARBA00022801"/>
    </source>
</evidence>
<evidence type="ECO:0008006" key="8">
    <source>
        <dbReference type="Google" id="ProtNLM"/>
    </source>
</evidence>
<comment type="similarity">
    <text evidence="2">Belongs to the glycosyl hydrolase 17 family.</text>
</comment>
<dbReference type="GO" id="GO:0009986">
    <property type="term" value="C:cell surface"/>
    <property type="evidence" value="ECO:0007669"/>
    <property type="project" value="TreeGrafter"/>
</dbReference>
<dbReference type="InterPro" id="IPR050732">
    <property type="entry name" value="Beta-glucan_modifiers"/>
</dbReference>
<evidence type="ECO:0000313" key="7">
    <source>
        <dbReference type="Proteomes" id="UP000001067"/>
    </source>
</evidence>
<evidence type="ECO:0000313" key="6">
    <source>
        <dbReference type="EMBL" id="EFQ92521.1"/>
    </source>
</evidence>
<keyword evidence="7" id="KW-1185">Reference proteome</keyword>
<evidence type="ECO:0000256" key="2">
    <source>
        <dbReference type="ARBA" id="ARBA00008773"/>
    </source>
</evidence>
<keyword evidence="3" id="KW-0378">Hydrolase</keyword>
<dbReference type="PANTHER" id="PTHR16631">
    <property type="entry name" value="GLUCAN 1,3-BETA-GLUCOSIDASE"/>
    <property type="match status" value="1"/>
</dbReference>
<sequence>MKSIVLVSALAAAGLLMGSASGRPLNHKRKLVTEILYVTETVADVYVYVDGAGMPYSTSTSERATSATIASVIPSTTVEIAVSSPDVSVAAPSTPSSTLVATPEPTPTPTSSAQPVPPPVTPSAEPTIVGVQDTSTTPTPTSTPVETSSVVPAPPQEPKPSPPSPSADVPANTAESSSLPLGITWDAYDGSAKCLSEADVASQFSKMKDYKVVRIYGMDCNQIPNAIQNALKNGQKLMGGAYVDPTGGGEDLTKVIQAYKNAIDKYAGGNWDIIQLFSVENERVNEKRMSAGQVVEAIGSARNQLRGLGYKGPVGAVETAPALIANPSICNAADVVTANIHAFFDRNTKAQDAGPFVKSQVQLVKNACNNKRVVVTESGWPHQGNANGAAVPSSENQRAALASIRQNFSGDLFFFSGFDSAWKADSASTFNAERFWGMIN</sequence>
<dbReference type="EMBL" id="GL534277">
    <property type="protein sequence ID" value="EFQ92521.1"/>
    <property type="molecule type" value="Genomic_DNA"/>
</dbReference>
<reference evidence="6 7" key="1">
    <citation type="journal article" date="2010" name="Genome Biol.">
        <title>A first genome assembly of the barley fungal pathogen Pyrenophora teres f. teres.</title>
        <authorList>
            <person name="Ellwood S.R."/>
            <person name="Liu Z."/>
            <person name="Syme R.A."/>
            <person name="Lai Z."/>
            <person name="Hane J.K."/>
            <person name="Keiper F."/>
            <person name="Moffat C.S."/>
            <person name="Oliver R.P."/>
            <person name="Friesen T.L."/>
        </authorList>
    </citation>
    <scope>NUCLEOTIDE SEQUENCE [LARGE SCALE GENOMIC DNA]</scope>
    <source>
        <strain evidence="6 7">0-1</strain>
    </source>
</reference>
<dbReference type="Proteomes" id="UP000001067">
    <property type="component" value="Unassembled WGS sequence"/>
</dbReference>
<protein>
    <recommendedName>
        <fullName evidence="8">Glycoside hydrolase family 17 protein</fullName>
    </recommendedName>
</protein>
<dbReference type="OrthoDB" id="941679at2759"/>
<proteinExistence type="inferred from homology"/>
<evidence type="ECO:0000256" key="1">
    <source>
        <dbReference type="ARBA" id="ARBA00004196"/>
    </source>
</evidence>
<dbReference type="GO" id="GO:0071555">
    <property type="term" value="P:cell wall organization"/>
    <property type="evidence" value="ECO:0007669"/>
    <property type="project" value="TreeGrafter"/>
</dbReference>
<feature type="compositionally biased region" description="Pro residues" evidence="4">
    <location>
        <begin position="152"/>
        <end position="165"/>
    </location>
</feature>
<dbReference type="SUPFAM" id="SSF51445">
    <property type="entry name" value="(Trans)glycosidases"/>
    <property type="match status" value="1"/>
</dbReference>
<dbReference type="eggNOG" id="ENOG502QTKT">
    <property type="taxonomic scope" value="Eukaryota"/>
</dbReference>
<dbReference type="Gene3D" id="3.20.20.80">
    <property type="entry name" value="Glycosidases"/>
    <property type="match status" value="1"/>
</dbReference>
<feature type="compositionally biased region" description="Low complexity" evidence="4">
    <location>
        <begin position="87"/>
        <end position="114"/>
    </location>
</feature>
<dbReference type="GO" id="GO:0009277">
    <property type="term" value="C:fungal-type cell wall"/>
    <property type="evidence" value="ECO:0007669"/>
    <property type="project" value="TreeGrafter"/>
</dbReference>
<dbReference type="GO" id="GO:0005576">
    <property type="term" value="C:extracellular region"/>
    <property type="evidence" value="ECO:0007669"/>
    <property type="project" value="TreeGrafter"/>
</dbReference>
<dbReference type="InterPro" id="IPR017853">
    <property type="entry name" value="GH"/>
</dbReference>
<name>E3RP30_PYRTT</name>
<dbReference type="STRING" id="861557.E3RP30"/>
<feature type="region of interest" description="Disordered" evidence="4">
    <location>
        <begin position="87"/>
        <end position="176"/>
    </location>
</feature>
<dbReference type="GO" id="GO:0042973">
    <property type="term" value="F:glucan endo-1,3-beta-D-glucosidase activity"/>
    <property type="evidence" value="ECO:0007669"/>
    <property type="project" value="TreeGrafter"/>
</dbReference>